<feature type="domain" description="Uracil-DNA glycosylase-like" evidence="13">
    <location>
        <begin position="50"/>
        <end position="210"/>
    </location>
</feature>
<dbReference type="NCBIfam" id="NF003592">
    <property type="entry name" value="PRK05254.1-5"/>
    <property type="match status" value="1"/>
</dbReference>
<dbReference type="SMART" id="SM00986">
    <property type="entry name" value="UDG"/>
    <property type="match status" value="1"/>
</dbReference>
<protein>
    <recommendedName>
        <fullName evidence="5 10">Uracil-DNA glycosylase</fullName>
        <shortName evidence="10">UDG</shortName>
        <ecNumber evidence="4 10">3.2.2.27</ecNumber>
    </recommendedName>
</protein>
<dbReference type="InterPro" id="IPR002043">
    <property type="entry name" value="UDG_fam1"/>
</dbReference>
<dbReference type="PANTHER" id="PTHR11264:SF0">
    <property type="entry name" value="URACIL-DNA GLYCOSYLASE"/>
    <property type="match status" value="1"/>
</dbReference>
<dbReference type="NCBIfam" id="TIGR00628">
    <property type="entry name" value="ung"/>
    <property type="match status" value="1"/>
</dbReference>
<keyword evidence="15" id="KW-1185">Reference proteome</keyword>
<dbReference type="HAMAP" id="MF_00148">
    <property type="entry name" value="UDG"/>
    <property type="match status" value="1"/>
</dbReference>
<name>A0ABT7U4J8_9BACE</name>
<gene>
    <name evidence="10 14" type="primary">ung</name>
    <name evidence="14" type="ORF">QUW02_05835</name>
</gene>
<comment type="similarity">
    <text evidence="3 10 12">Belongs to the uracil-DNA glycosylase (UDG) superfamily. UNG family.</text>
</comment>
<feature type="active site" description="Proton acceptor" evidence="10 11">
    <location>
        <position position="65"/>
    </location>
</feature>
<dbReference type="GO" id="GO:0004844">
    <property type="term" value="F:uracil DNA N-glycosylase activity"/>
    <property type="evidence" value="ECO:0007669"/>
    <property type="project" value="UniProtKB-EC"/>
</dbReference>
<dbReference type="InterPro" id="IPR036895">
    <property type="entry name" value="Uracil-DNA_glycosylase-like_sf"/>
</dbReference>
<dbReference type="CDD" id="cd10027">
    <property type="entry name" value="UDG-F1-like"/>
    <property type="match status" value="1"/>
</dbReference>
<dbReference type="NCBIfam" id="NF003589">
    <property type="entry name" value="PRK05254.1-2"/>
    <property type="match status" value="1"/>
</dbReference>
<dbReference type="NCBIfam" id="NF003591">
    <property type="entry name" value="PRK05254.1-4"/>
    <property type="match status" value="1"/>
</dbReference>
<evidence type="ECO:0000256" key="8">
    <source>
        <dbReference type="ARBA" id="ARBA00022801"/>
    </source>
</evidence>
<evidence type="ECO:0000256" key="1">
    <source>
        <dbReference type="ARBA" id="ARBA00001400"/>
    </source>
</evidence>
<evidence type="ECO:0000256" key="3">
    <source>
        <dbReference type="ARBA" id="ARBA00008184"/>
    </source>
</evidence>
<evidence type="ECO:0000256" key="11">
    <source>
        <dbReference type="PROSITE-ProRule" id="PRU10072"/>
    </source>
</evidence>
<dbReference type="PANTHER" id="PTHR11264">
    <property type="entry name" value="URACIL-DNA GLYCOSYLASE"/>
    <property type="match status" value="1"/>
</dbReference>
<dbReference type="NCBIfam" id="NF003588">
    <property type="entry name" value="PRK05254.1-1"/>
    <property type="match status" value="1"/>
</dbReference>
<sequence length="220" mass="25083">MSVQIENSWKEKLTDEFEKPYFKELTDFVRQEYKTQVCYPPGNLIFNAFNLCPFDQVKVVIIGQDPYHGPGQAHGLCFSVNDGIPFPPSLQNIFKEIQADLGKEVPVSGNLTRWAEQGVLLLNATLTVRAHQAASHQRHGWEEFTDAVIRKLSQERDHLVFILWGAYAQKKGAVIDRERHLVLTSAHPSPLSAYHGFFGNKHFSLTNAYLEQYGKTPINW</sequence>
<evidence type="ECO:0000256" key="9">
    <source>
        <dbReference type="ARBA" id="ARBA00023204"/>
    </source>
</evidence>
<evidence type="ECO:0000256" key="5">
    <source>
        <dbReference type="ARBA" id="ARBA00018429"/>
    </source>
</evidence>
<proteinExistence type="inferred from homology"/>
<comment type="function">
    <text evidence="2 10 12">Excises uracil residues from the DNA which can arise as a result of misincorporation of dUMP residues by DNA polymerase or due to deamination of cytosine.</text>
</comment>
<keyword evidence="6 10" id="KW-0963">Cytoplasm</keyword>
<dbReference type="Gene3D" id="3.40.470.10">
    <property type="entry name" value="Uracil-DNA glycosylase-like domain"/>
    <property type="match status" value="1"/>
</dbReference>
<keyword evidence="9 10" id="KW-0234">DNA repair</keyword>
<dbReference type="EC" id="3.2.2.27" evidence="4 10"/>
<dbReference type="InterPro" id="IPR005122">
    <property type="entry name" value="Uracil-DNA_glycosylase-like"/>
</dbReference>
<dbReference type="Pfam" id="PF03167">
    <property type="entry name" value="UDG"/>
    <property type="match status" value="1"/>
</dbReference>
<keyword evidence="14" id="KW-0326">Glycosidase</keyword>
<organism evidence="14 15">
    <name type="scientific">Bacteroides eggerthii</name>
    <dbReference type="NCBI Taxonomy" id="28111"/>
    <lineage>
        <taxon>Bacteria</taxon>
        <taxon>Pseudomonadati</taxon>
        <taxon>Bacteroidota</taxon>
        <taxon>Bacteroidia</taxon>
        <taxon>Bacteroidales</taxon>
        <taxon>Bacteroidaceae</taxon>
        <taxon>Bacteroides</taxon>
    </lineage>
</organism>
<evidence type="ECO:0000256" key="4">
    <source>
        <dbReference type="ARBA" id="ARBA00012030"/>
    </source>
</evidence>
<reference evidence="14 15" key="1">
    <citation type="submission" date="2023-06" db="EMBL/GenBank/DDBJ databases">
        <authorList>
            <person name="Zeman M."/>
            <person name="Kubasova T."/>
            <person name="Jahodarova E."/>
            <person name="Nykrynova M."/>
            <person name="Rychlik I."/>
        </authorList>
    </citation>
    <scope>NUCLEOTIDE SEQUENCE [LARGE SCALE GENOMIC DNA]</scope>
    <source>
        <strain evidence="14 15">ET4</strain>
    </source>
</reference>
<dbReference type="InterPro" id="IPR018085">
    <property type="entry name" value="Ura-DNA_Glyclase_AS"/>
</dbReference>
<evidence type="ECO:0000256" key="10">
    <source>
        <dbReference type="HAMAP-Rule" id="MF_00148"/>
    </source>
</evidence>
<dbReference type="EMBL" id="JAUDCF010000009">
    <property type="protein sequence ID" value="MDM8145445.1"/>
    <property type="molecule type" value="Genomic_DNA"/>
</dbReference>
<dbReference type="SUPFAM" id="SSF52141">
    <property type="entry name" value="Uracil-DNA glycosylase-like"/>
    <property type="match status" value="1"/>
</dbReference>
<comment type="catalytic activity">
    <reaction evidence="1 10 12">
        <text>Hydrolyzes single-stranded DNA or mismatched double-stranded DNA and polynucleotides, releasing free uracil.</text>
        <dbReference type="EC" id="3.2.2.27"/>
    </reaction>
</comment>
<evidence type="ECO:0000313" key="14">
    <source>
        <dbReference type="EMBL" id="MDM8145445.1"/>
    </source>
</evidence>
<evidence type="ECO:0000259" key="13">
    <source>
        <dbReference type="SMART" id="SM00986"/>
    </source>
</evidence>
<evidence type="ECO:0000256" key="7">
    <source>
        <dbReference type="ARBA" id="ARBA00022763"/>
    </source>
</evidence>
<reference evidence="15" key="2">
    <citation type="submission" date="2023-07" db="EMBL/GenBank/DDBJ databases">
        <title>Identification and characterization of horizontal gene transfer across gut microbiota members of farm animals based on homology search.</title>
        <authorList>
            <person name="Schwarzerova J."/>
            <person name="Nykrynova M."/>
            <person name="Jureckova K."/>
            <person name="Cejkova D."/>
            <person name="Rychlik I."/>
        </authorList>
    </citation>
    <scope>NUCLEOTIDE SEQUENCE [LARGE SCALE GENOMIC DNA]</scope>
    <source>
        <strain evidence="15">ET4</strain>
    </source>
</reference>
<dbReference type="Proteomes" id="UP001228403">
    <property type="component" value="Unassembled WGS sequence"/>
</dbReference>
<dbReference type="SMART" id="SM00987">
    <property type="entry name" value="UreE_C"/>
    <property type="match status" value="1"/>
</dbReference>
<keyword evidence="8 10" id="KW-0378">Hydrolase</keyword>
<evidence type="ECO:0000256" key="6">
    <source>
        <dbReference type="ARBA" id="ARBA00022490"/>
    </source>
</evidence>
<evidence type="ECO:0000313" key="15">
    <source>
        <dbReference type="Proteomes" id="UP001228403"/>
    </source>
</evidence>
<evidence type="ECO:0000256" key="2">
    <source>
        <dbReference type="ARBA" id="ARBA00002631"/>
    </source>
</evidence>
<evidence type="ECO:0000256" key="12">
    <source>
        <dbReference type="RuleBase" id="RU003780"/>
    </source>
</evidence>
<comment type="caution">
    <text evidence="14">The sequence shown here is derived from an EMBL/GenBank/DDBJ whole genome shotgun (WGS) entry which is preliminary data.</text>
</comment>
<accession>A0ABT7U4J8</accession>
<keyword evidence="7 10" id="KW-0227">DNA damage</keyword>
<dbReference type="PROSITE" id="PS00130">
    <property type="entry name" value="U_DNA_GLYCOSYLASE"/>
    <property type="match status" value="1"/>
</dbReference>
<comment type="subcellular location">
    <subcellularLocation>
        <location evidence="10">Cytoplasm</location>
    </subcellularLocation>
</comment>